<sequence>MEWWMWEYSGGQRSSRARSAGIWGGKCEKKTS</sequence>
<evidence type="ECO:0000313" key="1">
    <source>
        <dbReference type="EMBL" id="VDK74793.1"/>
    </source>
</evidence>
<accession>A0A3P6SXM1</accession>
<proteinExistence type="predicted"/>
<reference evidence="1 2" key="1">
    <citation type="submission" date="2018-11" db="EMBL/GenBank/DDBJ databases">
        <authorList>
            <consortium name="Pathogen Informatics"/>
        </authorList>
    </citation>
    <scope>NUCLEOTIDE SEQUENCE [LARGE SCALE GENOMIC DNA]</scope>
</reference>
<name>A0A3P6SXM1_ANISI</name>
<dbReference type="AlphaFoldDB" id="A0A3P6SXM1"/>
<dbReference type="Proteomes" id="UP000267096">
    <property type="component" value="Unassembled WGS sequence"/>
</dbReference>
<organism evidence="1 2">
    <name type="scientific">Anisakis simplex</name>
    <name type="common">Herring worm</name>
    <dbReference type="NCBI Taxonomy" id="6269"/>
    <lineage>
        <taxon>Eukaryota</taxon>
        <taxon>Metazoa</taxon>
        <taxon>Ecdysozoa</taxon>
        <taxon>Nematoda</taxon>
        <taxon>Chromadorea</taxon>
        <taxon>Rhabditida</taxon>
        <taxon>Spirurina</taxon>
        <taxon>Ascaridomorpha</taxon>
        <taxon>Ascaridoidea</taxon>
        <taxon>Anisakidae</taxon>
        <taxon>Anisakis</taxon>
        <taxon>Anisakis simplex complex</taxon>
    </lineage>
</organism>
<keyword evidence="2" id="KW-1185">Reference proteome</keyword>
<evidence type="ECO:0000313" key="2">
    <source>
        <dbReference type="Proteomes" id="UP000267096"/>
    </source>
</evidence>
<gene>
    <name evidence="1" type="ORF">ASIM_LOCUS20172</name>
</gene>
<protein>
    <submittedName>
        <fullName evidence="1">Uncharacterized protein</fullName>
    </submittedName>
</protein>
<dbReference type="EMBL" id="UYRR01038861">
    <property type="protein sequence ID" value="VDK74793.1"/>
    <property type="molecule type" value="Genomic_DNA"/>
</dbReference>